<feature type="compositionally biased region" description="Low complexity" evidence="1">
    <location>
        <begin position="267"/>
        <end position="278"/>
    </location>
</feature>
<dbReference type="SUPFAM" id="SSF47781">
    <property type="entry name" value="RuvA domain 2-like"/>
    <property type="match status" value="1"/>
</dbReference>
<accession>A0ABZ2AAV7</accession>
<keyword evidence="2" id="KW-0472">Membrane</keyword>
<sequence>MTLRSHSVTSGPGRAPTSDGRARHVRQGAGRGRSLVSSARRPRRTRTGTGTAPATTALRRRADALFAVGLADAGAARSAGSVGSAVPAPVPAPAPTPAVGAVGGVAEPVAPPGVGEPPGGRRERVWLAVRERLPLWVQLRCGLEPRTLAALVVVLVVAAVLAAQHFWSGRPQPVRAPETVREAVAATEQARDPAPSPGAAPSAPASASKRVVVDVSGKVRSPGVRRLPAGSRVTDALRAAGGVEPGADLTGLNRARVLMDGEQVVVGGPQPPGQAAAGPGAGAPGPEGAPVSLSTATVEQLDTLPGVGPVLARHIIDYRTQHGGFSSVGQLREVNGIGERRFADIEPRVLP</sequence>
<dbReference type="InterPro" id="IPR010994">
    <property type="entry name" value="RuvA_2-like"/>
</dbReference>
<dbReference type="PANTHER" id="PTHR21180">
    <property type="entry name" value="ENDONUCLEASE/EXONUCLEASE/PHOSPHATASE FAMILY DOMAIN-CONTAINING PROTEIN 1"/>
    <property type="match status" value="1"/>
</dbReference>
<dbReference type="Pfam" id="PF12836">
    <property type="entry name" value="HHH_3"/>
    <property type="match status" value="1"/>
</dbReference>
<dbReference type="Gene3D" id="1.10.150.320">
    <property type="entry name" value="Photosystem II 12 kDa extrinsic protein"/>
    <property type="match status" value="1"/>
</dbReference>
<gene>
    <name evidence="4" type="ORF">OG442_29495</name>
</gene>
<organism evidence="4 5">
    <name type="scientific">Streptomyces niveus</name>
    <name type="common">Streptomyces spheroides</name>
    <dbReference type="NCBI Taxonomy" id="193462"/>
    <lineage>
        <taxon>Bacteria</taxon>
        <taxon>Bacillati</taxon>
        <taxon>Actinomycetota</taxon>
        <taxon>Actinomycetes</taxon>
        <taxon>Kitasatosporales</taxon>
        <taxon>Streptomycetaceae</taxon>
        <taxon>Streptomyces</taxon>
    </lineage>
</organism>
<feature type="region of interest" description="Disordered" evidence="1">
    <location>
        <begin position="267"/>
        <end position="291"/>
    </location>
</feature>
<feature type="region of interest" description="Disordered" evidence="1">
    <location>
        <begin position="183"/>
        <end position="211"/>
    </location>
</feature>
<protein>
    <submittedName>
        <fullName evidence="4">ComEA family DNA-binding protein</fullName>
    </submittedName>
</protein>
<feature type="region of interest" description="Disordered" evidence="1">
    <location>
        <begin position="1"/>
        <end position="56"/>
    </location>
</feature>
<dbReference type="GO" id="GO:0003677">
    <property type="term" value="F:DNA binding"/>
    <property type="evidence" value="ECO:0007669"/>
    <property type="project" value="UniProtKB-KW"/>
</dbReference>
<dbReference type="EMBL" id="CP109495">
    <property type="protein sequence ID" value="WUX55329.1"/>
    <property type="molecule type" value="Genomic_DNA"/>
</dbReference>
<reference evidence="4" key="1">
    <citation type="submission" date="2022-10" db="EMBL/GenBank/DDBJ databases">
        <title>The complete genomes of actinobacterial strains from the NBC collection.</title>
        <authorList>
            <person name="Joergensen T.S."/>
            <person name="Alvarez Arevalo M."/>
            <person name="Sterndorff E.B."/>
            <person name="Faurdal D."/>
            <person name="Vuksanovic O."/>
            <person name="Mourched A.-S."/>
            <person name="Charusanti P."/>
            <person name="Shaw S."/>
            <person name="Blin K."/>
            <person name="Weber T."/>
        </authorList>
    </citation>
    <scope>NUCLEOTIDE SEQUENCE</scope>
    <source>
        <strain evidence="4">NBC_01432</strain>
    </source>
</reference>
<dbReference type="InterPro" id="IPR051675">
    <property type="entry name" value="Endo/Exo/Phosphatase_dom_1"/>
</dbReference>
<feature type="transmembrane region" description="Helical" evidence="2">
    <location>
        <begin position="148"/>
        <end position="167"/>
    </location>
</feature>
<dbReference type="PANTHER" id="PTHR21180:SF32">
    <property type="entry name" value="ENDONUCLEASE_EXONUCLEASE_PHOSPHATASE FAMILY DOMAIN-CONTAINING PROTEIN 1"/>
    <property type="match status" value="1"/>
</dbReference>
<dbReference type="Gene3D" id="3.10.560.10">
    <property type="entry name" value="Outer membrane lipoprotein wza domain like"/>
    <property type="match status" value="1"/>
</dbReference>
<evidence type="ECO:0000313" key="5">
    <source>
        <dbReference type="Proteomes" id="UP001432209"/>
    </source>
</evidence>
<feature type="compositionally biased region" description="Polar residues" evidence="1">
    <location>
        <begin position="1"/>
        <end position="10"/>
    </location>
</feature>
<keyword evidence="2" id="KW-0812">Transmembrane</keyword>
<keyword evidence="5" id="KW-1185">Reference proteome</keyword>
<dbReference type="InterPro" id="IPR019554">
    <property type="entry name" value="Soluble_ligand-bd"/>
</dbReference>
<feature type="compositionally biased region" description="Low complexity" evidence="1">
    <location>
        <begin position="197"/>
        <end position="208"/>
    </location>
</feature>
<evidence type="ECO:0000256" key="1">
    <source>
        <dbReference type="SAM" id="MobiDB-lite"/>
    </source>
</evidence>
<name>A0ABZ2AAV7_STRNV</name>
<proteinExistence type="predicted"/>
<evidence type="ECO:0000313" key="4">
    <source>
        <dbReference type="EMBL" id="WUX55329.1"/>
    </source>
</evidence>
<keyword evidence="2" id="KW-1133">Transmembrane helix</keyword>
<dbReference type="Pfam" id="PF10531">
    <property type="entry name" value="SLBB"/>
    <property type="match status" value="1"/>
</dbReference>
<evidence type="ECO:0000256" key="2">
    <source>
        <dbReference type="SAM" id="Phobius"/>
    </source>
</evidence>
<evidence type="ECO:0000259" key="3">
    <source>
        <dbReference type="Pfam" id="PF10531"/>
    </source>
</evidence>
<keyword evidence="4" id="KW-0238">DNA-binding</keyword>
<feature type="compositionally biased region" description="Low complexity" evidence="1">
    <location>
        <begin position="47"/>
        <end position="56"/>
    </location>
</feature>
<feature type="domain" description="Soluble ligand binding" evidence="3">
    <location>
        <begin position="212"/>
        <end position="265"/>
    </location>
</feature>
<dbReference type="Proteomes" id="UP001432209">
    <property type="component" value="Chromosome"/>
</dbReference>